<protein>
    <submittedName>
        <fullName evidence="7">CDP-glycerol glycerophosphotransferase</fullName>
    </submittedName>
</protein>
<gene>
    <name evidence="7" type="primary">tagB_2</name>
    <name evidence="7" type="ORF">IWT30_01520</name>
</gene>
<evidence type="ECO:0000256" key="1">
    <source>
        <dbReference type="ARBA" id="ARBA00004202"/>
    </source>
</evidence>
<keyword evidence="3" id="KW-1003">Cell membrane</keyword>
<evidence type="ECO:0000256" key="4">
    <source>
        <dbReference type="ARBA" id="ARBA00022679"/>
    </source>
</evidence>
<sequence length="384" mass="44631">MKVIYIWLVRLISALNFFKRSKVHSVIYLMSFGNNLKFILALADKLPENQQLVVFYRPEVEVEATQLAAYGVKVVAFRDNLHFVFTGIPVIMSAHLIFCDNYYAFLGGLLHPRHAKIVQLWHANGAIKRFGWGDPTTSQRSKADQRRFQRVYNQFDDYVVASDAMGTVFQNSYRVPRSRMKLMGYPRSDRFFSTEWQKGAINRINRLAPGLSHHRVILYAPTYRESMTFELTPELKEALVADPNAVVVVKLHPLLQKYEQQFSQSTTHQVRFYPQLSTTDLLMVTETLITDYSSIAFDYSLLPHAHSLLFYMSDLEAYQQNPGIQPHFLKWLPSAPLRTPSELKQAILTDSQTDFTKFNHHWNTYNDGHATQRVVEYYCHYLTK</sequence>
<dbReference type="EMBL" id="BCMF01000006">
    <property type="protein sequence ID" value="GAW99550.1"/>
    <property type="molecule type" value="Genomic_DNA"/>
</dbReference>
<dbReference type="RefSeq" id="WP_225360248.1">
    <property type="nucleotide sequence ID" value="NZ_BCMF01000006.1"/>
</dbReference>
<organism evidence="7 8">
    <name type="scientific">Secundilactobacillus mixtipabuli</name>
    <dbReference type="NCBI Taxonomy" id="1435342"/>
    <lineage>
        <taxon>Bacteria</taxon>
        <taxon>Bacillati</taxon>
        <taxon>Bacillota</taxon>
        <taxon>Bacilli</taxon>
        <taxon>Lactobacillales</taxon>
        <taxon>Lactobacillaceae</taxon>
        <taxon>Secundilactobacillus</taxon>
    </lineage>
</organism>
<evidence type="ECO:0000256" key="6">
    <source>
        <dbReference type="ARBA" id="ARBA00023136"/>
    </source>
</evidence>
<dbReference type="PANTHER" id="PTHR37316:SF1">
    <property type="entry name" value="TEICHOIC ACID GLYCEROL-PHOSPHATE PRIMASE"/>
    <property type="match status" value="1"/>
</dbReference>
<dbReference type="InterPro" id="IPR007554">
    <property type="entry name" value="Glycerophosphate_synth"/>
</dbReference>
<evidence type="ECO:0000256" key="3">
    <source>
        <dbReference type="ARBA" id="ARBA00022475"/>
    </source>
</evidence>
<keyword evidence="4 7" id="KW-0808">Transferase</keyword>
<dbReference type="Pfam" id="PF04464">
    <property type="entry name" value="Glyphos_transf"/>
    <property type="match status" value="1"/>
</dbReference>
<dbReference type="Gene3D" id="3.40.50.12580">
    <property type="match status" value="1"/>
</dbReference>
<reference evidence="7 8" key="1">
    <citation type="submission" date="2015-11" db="EMBL/GenBank/DDBJ databases">
        <title>Draft genome sequences of new species of the genus Lactobacillus isolated from orchardgrass silage.</title>
        <authorList>
            <person name="Tohno M."/>
            <person name="Tanizawa Y."/>
            <person name="Arita M."/>
        </authorList>
    </citation>
    <scope>NUCLEOTIDE SEQUENCE [LARGE SCALE GENOMIC DNA]</scope>
    <source>
        <strain evidence="7 8">IWT30</strain>
    </source>
</reference>
<proteinExistence type="inferred from homology"/>
<accession>A0A1Z5IDL5</accession>
<dbReference type="InterPro" id="IPR051612">
    <property type="entry name" value="Teichoic_Acid_Biosynth"/>
</dbReference>
<dbReference type="InterPro" id="IPR043148">
    <property type="entry name" value="TagF_C"/>
</dbReference>
<dbReference type="GO" id="GO:0019350">
    <property type="term" value="P:teichoic acid biosynthetic process"/>
    <property type="evidence" value="ECO:0007669"/>
    <property type="project" value="UniProtKB-KW"/>
</dbReference>
<dbReference type="Proteomes" id="UP000198374">
    <property type="component" value="Unassembled WGS sequence"/>
</dbReference>
<comment type="caution">
    <text evidence="7">The sequence shown here is derived from an EMBL/GenBank/DDBJ whole genome shotgun (WGS) entry which is preliminary data.</text>
</comment>
<keyword evidence="6" id="KW-0472">Membrane</keyword>
<evidence type="ECO:0000256" key="2">
    <source>
        <dbReference type="ARBA" id="ARBA00010488"/>
    </source>
</evidence>
<dbReference type="SUPFAM" id="SSF53756">
    <property type="entry name" value="UDP-Glycosyltransferase/glycogen phosphorylase"/>
    <property type="match status" value="1"/>
</dbReference>
<dbReference type="AlphaFoldDB" id="A0A1Z5IDL5"/>
<dbReference type="PANTHER" id="PTHR37316">
    <property type="entry name" value="TEICHOIC ACID GLYCEROL-PHOSPHATE PRIMASE"/>
    <property type="match status" value="1"/>
</dbReference>
<comment type="subcellular location">
    <subcellularLocation>
        <location evidence="1">Cell membrane</location>
        <topology evidence="1">Peripheral membrane protein</topology>
    </subcellularLocation>
</comment>
<dbReference type="Gene3D" id="3.40.50.11820">
    <property type="match status" value="1"/>
</dbReference>
<dbReference type="GO" id="GO:0005886">
    <property type="term" value="C:plasma membrane"/>
    <property type="evidence" value="ECO:0007669"/>
    <property type="project" value="UniProtKB-SubCell"/>
</dbReference>
<dbReference type="InterPro" id="IPR043149">
    <property type="entry name" value="TagF_N"/>
</dbReference>
<keyword evidence="5" id="KW-0777">Teichoic acid biosynthesis</keyword>
<dbReference type="GO" id="GO:0047355">
    <property type="term" value="F:CDP-glycerol glycerophosphotransferase activity"/>
    <property type="evidence" value="ECO:0007669"/>
    <property type="project" value="InterPro"/>
</dbReference>
<keyword evidence="8" id="KW-1185">Reference proteome</keyword>
<comment type="similarity">
    <text evidence="2">Belongs to the CDP-glycerol glycerophosphotransferase family.</text>
</comment>
<evidence type="ECO:0000313" key="8">
    <source>
        <dbReference type="Proteomes" id="UP000198374"/>
    </source>
</evidence>
<evidence type="ECO:0000313" key="7">
    <source>
        <dbReference type="EMBL" id="GAW99550.1"/>
    </source>
</evidence>
<name>A0A1Z5IDL5_9LACO</name>
<evidence type="ECO:0000256" key="5">
    <source>
        <dbReference type="ARBA" id="ARBA00022944"/>
    </source>
</evidence>